<protein>
    <submittedName>
        <fullName evidence="1">Uncharacterized protein</fullName>
    </submittedName>
</protein>
<evidence type="ECO:0000313" key="1">
    <source>
        <dbReference type="EMBL" id="ETO80649.1"/>
    </source>
</evidence>
<gene>
    <name evidence="1" type="ORF">F444_04945</name>
</gene>
<evidence type="ECO:0000313" key="2">
    <source>
        <dbReference type="Proteomes" id="UP000028582"/>
    </source>
</evidence>
<accession>A0A081AP38</accession>
<organism evidence="1 2">
    <name type="scientific">Phytophthora nicotianae P1976</name>
    <dbReference type="NCBI Taxonomy" id="1317066"/>
    <lineage>
        <taxon>Eukaryota</taxon>
        <taxon>Sar</taxon>
        <taxon>Stramenopiles</taxon>
        <taxon>Oomycota</taxon>
        <taxon>Peronosporomycetes</taxon>
        <taxon>Peronosporales</taxon>
        <taxon>Peronosporaceae</taxon>
        <taxon>Phytophthora</taxon>
    </lineage>
</organism>
<proteinExistence type="predicted"/>
<dbReference type="AlphaFoldDB" id="A0A081AP38"/>
<comment type="caution">
    <text evidence="1">The sequence shown here is derived from an EMBL/GenBank/DDBJ whole genome shotgun (WGS) entry which is preliminary data.</text>
</comment>
<name>A0A081AP38_PHYNI</name>
<dbReference type="Proteomes" id="UP000028582">
    <property type="component" value="Unassembled WGS sequence"/>
</dbReference>
<sequence length="114" mass="12556">MQSRPRLVRTSEAATVAATFDSTLKCFPGKRSTLRISSVIRIVGIGQVATFICSEDERSNLNSRSPTSRVETRRCLDGGVIGLPQLYSSSTLTGLFYRRALMIRSRAQAPSQDM</sequence>
<reference evidence="1 2" key="1">
    <citation type="submission" date="2013-11" db="EMBL/GenBank/DDBJ databases">
        <title>The Genome Sequence of Phytophthora parasitica P1976.</title>
        <authorList>
            <consortium name="The Broad Institute Genomics Platform"/>
            <person name="Russ C."/>
            <person name="Tyler B."/>
            <person name="Panabieres F."/>
            <person name="Shan W."/>
            <person name="Tripathy S."/>
            <person name="Grunwald N."/>
            <person name="Machado M."/>
            <person name="Johnson C.S."/>
            <person name="Walker B."/>
            <person name="Young S."/>
            <person name="Zeng Q."/>
            <person name="Gargeya S."/>
            <person name="Fitzgerald M."/>
            <person name="Haas B."/>
            <person name="Abouelleil A."/>
            <person name="Allen A.W."/>
            <person name="Alvarado L."/>
            <person name="Arachchi H.M."/>
            <person name="Berlin A.M."/>
            <person name="Chapman S.B."/>
            <person name="Gainer-Dewar J."/>
            <person name="Goldberg J."/>
            <person name="Griggs A."/>
            <person name="Gujja S."/>
            <person name="Hansen M."/>
            <person name="Howarth C."/>
            <person name="Imamovic A."/>
            <person name="Ireland A."/>
            <person name="Larimer J."/>
            <person name="McCowan C."/>
            <person name="Murphy C."/>
            <person name="Pearson M."/>
            <person name="Poon T.W."/>
            <person name="Priest M."/>
            <person name="Roberts A."/>
            <person name="Saif S."/>
            <person name="Shea T."/>
            <person name="Sisk P."/>
            <person name="Sykes S."/>
            <person name="Wortman J."/>
            <person name="Nusbaum C."/>
            <person name="Birren B."/>
        </authorList>
    </citation>
    <scope>NUCLEOTIDE SEQUENCE [LARGE SCALE GENOMIC DNA]</scope>
    <source>
        <strain evidence="1 2">P1976</strain>
    </source>
</reference>
<dbReference type="EMBL" id="ANJA01000980">
    <property type="protein sequence ID" value="ETO80649.1"/>
    <property type="molecule type" value="Genomic_DNA"/>
</dbReference>